<sequence>MTQHADEAVVVDREDRPAGGLWKRHSLVSLRYGFLLAGSLRSISSVKDEAPISRSMMSKWLTRLVGLMLSEQQQVQLSVKAE</sequence>
<gene>
    <name evidence="1" type="ORF">EYF80_051030</name>
</gene>
<comment type="caution">
    <text evidence="1">The sequence shown here is derived from an EMBL/GenBank/DDBJ whole genome shotgun (WGS) entry which is preliminary data.</text>
</comment>
<accession>A0A4Z2FDG0</accession>
<proteinExistence type="predicted"/>
<keyword evidence="2" id="KW-1185">Reference proteome</keyword>
<reference evidence="1 2" key="1">
    <citation type="submission" date="2019-03" db="EMBL/GenBank/DDBJ databases">
        <title>First draft genome of Liparis tanakae, snailfish: a comprehensive survey of snailfish specific genes.</title>
        <authorList>
            <person name="Kim W."/>
            <person name="Song I."/>
            <person name="Jeong J.-H."/>
            <person name="Kim D."/>
            <person name="Kim S."/>
            <person name="Ryu S."/>
            <person name="Song J.Y."/>
            <person name="Lee S.K."/>
        </authorList>
    </citation>
    <scope>NUCLEOTIDE SEQUENCE [LARGE SCALE GENOMIC DNA]</scope>
    <source>
        <tissue evidence="1">Muscle</tissue>
    </source>
</reference>
<name>A0A4Z2FDG0_9TELE</name>
<dbReference type="AlphaFoldDB" id="A0A4Z2FDG0"/>
<evidence type="ECO:0000313" key="2">
    <source>
        <dbReference type="Proteomes" id="UP000314294"/>
    </source>
</evidence>
<evidence type="ECO:0000313" key="1">
    <source>
        <dbReference type="EMBL" id="TNN38804.1"/>
    </source>
</evidence>
<dbReference type="Proteomes" id="UP000314294">
    <property type="component" value="Unassembled WGS sequence"/>
</dbReference>
<dbReference type="EMBL" id="SRLO01001336">
    <property type="protein sequence ID" value="TNN38804.1"/>
    <property type="molecule type" value="Genomic_DNA"/>
</dbReference>
<protein>
    <submittedName>
        <fullName evidence="1">Uncharacterized protein</fullName>
    </submittedName>
</protein>
<organism evidence="1 2">
    <name type="scientific">Liparis tanakae</name>
    <name type="common">Tanaka's snailfish</name>
    <dbReference type="NCBI Taxonomy" id="230148"/>
    <lineage>
        <taxon>Eukaryota</taxon>
        <taxon>Metazoa</taxon>
        <taxon>Chordata</taxon>
        <taxon>Craniata</taxon>
        <taxon>Vertebrata</taxon>
        <taxon>Euteleostomi</taxon>
        <taxon>Actinopterygii</taxon>
        <taxon>Neopterygii</taxon>
        <taxon>Teleostei</taxon>
        <taxon>Neoteleostei</taxon>
        <taxon>Acanthomorphata</taxon>
        <taxon>Eupercaria</taxon>
        <taxon>Perciformes</taxon>
        <taxon>Cottioidei</taxon>
        <taxon>Cottales</taxon>
        <taxon>Liparidae</taxon>
        <taxon>Liparis</taxon>
    </lineage>
</organism>